<feature type="transmembrane region" description="Helical" evidence="6">
    <location>
        <begin position="302"/>
        <end position="320"/>
    </location>
</feature>
<keyword evidence="3 6" id="KW-0812">Transmembrane</keyword>
<feature type="transmembrane region" description="Helical" evidence="6">
    <location>
        <begin position="373"/>
        <end position="392"/>
    </location>
</feature>
<dbReference type="PANTHER" id="PTHR43124:SF3">
    <property type="entry name" value="CHLORAMPHENICOL EFFLUX PUMP RV0191"/>
    <property type="match status" value="1"/>
</dbReference>
<sequence>MPTSRTPIPREIWILVSAAFCVSIGFGLVAPVLPQYAASFNVGVQAASAIISAFALARFAAAPASGALVDKLGERRIYMSGLLIVALSTGACALATNYTQLLTYRTLGGIGSAMFVVSSSALMVRLAPANIRGRCSSALGAAFLIGNIAGPIVGGLTAEAGYRIPFIVYATMLLTATAVVATFLTEPAPTTTGSHTNRPTITTAQALHHPAYRAVLLTAFSHGWANFGVRVALIPLYAAAIPTLGIRWVGIALTTFAIGNALALTTAGNATDRYGRRPFIIIGLITNGAATAALALSEALPLFLAASFIAGLGAGLIHPAQQAAIADIIGPNRNGGKVLSSFQMMMDAGTILGPVIAGWIVTLTTSPQQGYCLAFAITGILTVLAALAWLPVKETCTPQH</sequence>
<reference evidence="8 9" key="1">
    <citation type="submission" date="2017-06" db="EMBL/GenBank/DDBJ databases">
        <authorList>
            <consortium name="Pathogen Informatics"/>
        </authorList>
    </citation>
    <scope>NUCLEOTIDE SEQUENCE [LARGE SCALE GENOMIC DNA]</scope>
    <source>
        <strain evidence="8 9">NCTC13039</strain>
    </source>
</reference>
<evidence type="ECO:0000256" key="5">
    <source>
        <dbReference type="ARBA" id="ARBA00023136"/>
    </source>
</evidence>
<dbReference type="STRING" id="1121387.GCA_000429885_00841"/>
<gene>
    <name evidence="8" type="primary">tetA_1</name>
    <name evidence="8" type="ORF">SAMEA4475696_00098</name>
</gene>
<dbReference type="AlphaFoldDB" id="A0A239V5E6"/>
<keyword evidence="2" id="KW-1003">Cell membrane</keyword>
<dbReference type="GO" id="GO:0005886">
    <property type="term" value="C:plasma membrane"/>
    <property type="evidence" value="ECO:0007669"/>
    <property type="project" value="UniProtKB-SubCell"/>
</dbReference>
<dbReference type="OrthoDB" id="9793283at2"/>
<feature type="transmembrane region" description="Helical" evidence="6">
    <location>
        <begin position="164"/>
        <end position="184"/>
    </location>
</feature>
<dbReference type="InterPro" id="IPR005828">
    <property type="entry name" value="MFS_sugar_transport-like"/>
</dbReference>
<feature type="transmembrane region" description="Helical" evidence="6">
    <location>
        <begin position="214"/>
        <end position="240"/>
    </location>
</feature>
<dbReference type="InterPro" id="IPR011701">
    <property type="entry name" value="MFS"/>
</dbReference>
<protein>
    <submittedName>
        <fullName evidence="8">Metal-tetracycline/H(+) antiporter</fullName>
    </submittedName>
</protein>
<dbReference type="CDD" id="cd17325">
    <property type="entry name" value="MFS_MdtG_SLC18_like"/>
    <property type="match status" value="1"/>
</dbReference>
<dbReference type="InterPro" id="IPR020846">
    <property type="entry name" value="MFS_dom"/>
</dbReference>
<feature type="transmembrane region" description="Helical" evidence="6">
    <location>
        <begin position="138"/>
        <end position="158"/>
    </location>
</feature>
<dbReference type="InterPro" id="IPR036259">
    <property type="entry name" value="MFS_trans_sf"/>
</dbReference>
<organism evidence="8 9">
    <name type="scientific">Dermatophilus congolensis</name>
    <dbReference type="NCBI Taxonomy" id="1863"/>
    <lineage>
        <taxon>Bacteria</taxon>
        <taxon>Bacillati</taxon>
        <taxon>Actinomycetota</taxon>
        <taxon>Actinomycetes</taxon>
        <taxon>Micrococcales</taxon>
        <taxon>Dermatophilaceae</taxon>
        <taxon>Dermatophilus</taxon>
    </lineage>
</organism>
<feature type="transmembrane region" description="Helical" evidence="6">
    <location>
        <begin position="102"/>
        <end position="126"/>
    </location>
</feature>
<dbReference type="PRINTS" id="PR01035">
    <property type="entry name" value="TCRTETA"/>
</dbReference>
<dbReference type="Proteomes" id="UP000242637">
    <property type="component" value="Chromosome 1"/>
</dbReference>
<dbReference type="Pfam" id="PF00083">
    <property type="entry name" value="Sugar_tr"/>
    <property type="match status" value="1"/>
</dbReference>
<name>A0A239V5E6_9MICO</name>
<feature type="transmembrane region" description="Helical" evidence="6">
    <location>
        <begin position="77"/>
        <end position="96"/>
    </location>
</feature>
<evidence type="ECO:0000259" key="7">
    <source>
        <dbReference type="PROSITE" id="PS50850"/>
    </source>
</evidence>
<dbReference type="InterPro" id="IPR050189">
    <property type="entry name" value="MFS_Efflux_Transporters"/>
</dbReference>
<dbReference type="PROSITE" id="PS50850">
    <property type="entry name" value="MFS"/>
    <property type="match status" value="1"/>
</dbReference>
<proteinExistence type="predicted"/>
<feature type="domain" description="Major facilitator superfamily (MFS) profile" evidence="7">
    <location>
        <begin position="11"/>
        <end position="397"/>
    </location>
</feature>
<accession>A0A239V5E6</accession>
<dbReference type="InterPro" id="IPR001958">
    <property type="entry name" value="Tet-R_TetA/multi-R_MdtG-like"/>
</dbReference>
<feature type="transmembrane region" description="Helical" evidence="6">
    <location>
        <begin position="12"/>
        <end position="30"/>
    </location>
</feature>
<evidence type="ECO:0000256" key="2">
    <source>
        <dbReference type="ARBA" id="ARBA00022475"/>
    </source>
</evidence>
<dbReference type="EMBL" id="LT906453">
    <property type="protein sequence ID" value="SNV16918.1"/>
    <property type="molecule type" value="Genomic_DNA"/>
</dbReference>
<evidence type="ECO:0000256" key="6">
    <source>
        <dbReference type="SAM" id="Phobius"/>
    </source>
</evidence>
<evidence type="ECO:0000313" key="9">
    <source>
        <dbReference type="Proteomes" id="UP000242637"/>
    </source>
</evidence>
<evidence type="ECO:0000256" key="3">
    <source>
        <dbReference type="ARBA" id="ARBA00022692"/>
    </source>
</evidence>
<keyword evidence="4 6" id="KW-1133">Transmembrane helix</keyword>
<feature type="transmembrane region" description="Helical" evidence="6">
    <location>
        <begin position="246"/>
        <end position="267"/>
    </location>
</feature>
<dbReference type="KEGG" id="dco:SAMEA4475696_0098"/>
<keyword evidence="9" id="KW-1185">Reference proteome</keyword>
<dbReference type="SUPFAM" id="SSF103473">
    <property type="entry name" value="MFS general substrate transporter"/>
    <property type="match status" value="1"/>
</dbReference>
<dbReference type="Gene3D" id="1.20.1720.10">
    <property type="entry name" value="Multidrug resistance protein D"/>
    <property type="match status" value="1"/>
</dbReference>
<evidence type="ECO:0000256" key="4">
    <source>
        <dbReference type="ARBA" id="ARBA00022989"/>
    </source>
</evidence>
<evidence type="ECO:0000256" key="1">
    <source>
        <dbReference type="ARBA" id="ARBA00004651"/>
    </source>
</evidence>
<dbReference type="RefSeq" id="WP_034400478.1">
    <property type="nucleotide sequence ID" value="NZ_LT906453.1"/>
</dbReference>
<keyword evidence="5 6" id="KW-0472">Membrane</keyword>
<dbReference type="Pfam" id="PF07690">
    <property type="entry name" value="MFS_1"/>
    <property type="match status" value="1"/>
</dbReference>
<evidence type="ECO:0000313" key="8">
    <source>
        <dbReference type="EMBL" id="SNV16918.1"/>
    </source>
</evidence>
<feature type="transmembrane region" description="Helical" evidence="6">
    <location>
        <begin position="279"/>
        <end position="296"/>
    </location>
</feature>
<dbReference type="GeneID" id="63458409"/>
<dbReference type="GO" id="GO:0022857">
    <property type="term" value="F:transmembrane transporter activity"/>
    <property type="evidence" value="ECO:0007669"/>
    <property type="project" value="InterPro"/>
</dbReference>
<comment type="subcellular location">
    <subcellularLocation>
        <location evidence="1">Cell membrane</location>
        <topology evidence="1">Multi-pass membrane protein</topology>
    </subcellularLocation>
</comment>
<dbReference type="PANTHER" id="PTHR43124">
    <property type="entry name" value="PURINE EFFLUX PUMP PBUE"/>
    <property type="match status" value="1"/>
</dbReference>
<dbReference type="Gene3D" id="1.20.1250.20">
    <property type="entry name" value="MFS general substrate transporter like domains"/>
    <property type="match status" value="1"/>
</dbReference>
<feature type="transmembrane region" description="Helical" evidence="6">
    <location>
        <begin position="341"/>
        <end position="361"/>
    </location>
</feature>